<proteinExistence type="predicted"/>
<evidence type="ECO:0000313" key="1">
    <source>
        <dbReference type="EMBL" id="CAK98672.1"/>
    </source>
</evidence>
<evidence type="ECO:0000313" key="3">
    <source>
        <dbReference type="Proteomes" id="UP000464735"/>
    </source>
</evidence>
<accession>Q14PA7</accession>
<dbReference type="EMBL" id="AM285304">
    <property type="protein sequence ID" value="CAK98672.1"/>
    <property type="molecule type" value="Genomic_DNA"/>
</dbReference>
<dbReference type="AlphaFoldDB" id="Q14PA7"/>
<reference evidence="2 3" key="2">
    <citation type="submission" date="2019-11" db="EMBL/GenBank/DDBJ databases">
        <title>Whole genome sequencing and comparative genomics analyses of five strains of Spiroplasma citri.</title>
        <authorList>
            <person name="Yokomi R."/>
            <person name="Chen J."/>
            <person name="Rattner R."/>
            <person name="Vidalakis G."/>
        </authorList>
    </citation>
    <scope>NUCLEOTIDE SEQUENCE [LARGE SCALE GENOMIC DNA]</scope>
    <source>
        <strain evidence="2 3">BR12</strain>
    </source>
</reference>
<dbReference type="Proteomes" id="UP000464735">
    <property type="component" value="Chromosome"/>
</dbReference>
<sequence length="62" mass="7435">MKKNSCLKKRYWGYLCSKCEKEQAIENRLNIPLTFDEAVDLYNRSQDEITDEHWALGLRKKN</sequence>
<dbReference type="STRING" id="2133.SCITRI_00441"/>
<protein>
    <submittedName>
        <fullName evidence="1">Uncharacterized protein</fullName>
    </submittedName>
</protein>
<dbReference type="RefSeq" id="WP_071937029.1">
    <property type="nucleotide sequence ID" value="NZ_CP013197.1"/>
</dbReference>
<dbReference type="EMBL" id="CP046368">
    <property type="protein sequence ID" value="QIA68445.1"/>
    <property type="molecule type" value="Genomic_DNA"/>
</dbReference>
<dbReference type="OrthoDB" id="390959at2"/>
<name>Q14PA7_SPICI</name>
<organism evidence="1">
    <name type="scientific">Spiroplasma citri</name>
    <dbReference type="NCBI Taxonomy" id="2133"/>
    <lineage>
        <taxon>Bacteria</taxon>
        <taxon>Bacillati</taxon>
        <taxon>Mycoplasmatota</taxon>
        <taxon>Mollicutes</taxon>
        <taxon>Entomoplasmatales</taxon>
        <taxon>Spiroplasmataceae</taxon>
        <taxon>Spiroplasma</taxon>
    </lineage>
</organism>
<dbReference type="GeneID" id="54238370"/>
<reference evidence="1" key="1">
    <citation type="journal article" date="2010" name="Appl. Environ. Microbiol.">
        <title>Partial chromosome sequence of Spiroplasma citri reveals extensive viral invasion and important gene decay.</title>
        <authorList>
            <person name="Carle P."/>
            <person name="Saillard C."/>
            <person name="Carrere N."/>
            <person name="Carrere S."/>
            <person name="Duret S."/>
            <person name="Eveillard S."/>
            <person name="Gaurivaud P."/>
            <person name="Gourgues G."/>
            <person name="Gouzy J."/>
            <person name="Salar P."/>
            <person name="Verdin E."/>
            <person name="Breton M."/>
            <person name="Blanchard A."/>
            <person name="Laigret F."/>
            <person name="Bove J.M."/>
            <person name="Renaudin J."/>
            <person name="Foissac X."/>
        </authorList>
    </citation>
    <scope>NUCLEOTIDE SEQUENCE</scope>
    <source>
        <strain evidence="1">GII3-3X</strain>
    </source>
</reference>
<evidence type="ECO:0000313" key="2">
    <source>
        <dbReference type="EMBL" id="QIA68445.1"/>
    </source>
</evidence>
<dbReference type="KEGG" id="sck:SCITRI_00441"/>
<gene>
    <name evidence="2" type="ORF">GL298_02200</name>
    <name evidence="1" type="ORF">SPICI03_207</name>
</gene>